<dbReference type="Pfam" id="PF13581">
    <property type="entry name" value="HATPase_c_2"/>
    <property type="match status" value="1"/>
</dbReference>
<evidence type="ECO:0000256" key="1">
    <source>
        <dbReference type="ARBA" id="ARBA00022527"/>
    </source>
</evidence>
<gene>
    <name evidence="3" type="ORF">JF625_24695</name>
</gene>
<dbReference type="GO" id="GO:0004674">
    <property type="term" value="F:protein serine/threonine kinase activity"/>
    <property type="evidence" value="ECO:0007669"/>
    <property type="project" value="UniProtKB-KW"/>
</dbReference>
<evidence type="ECO:0000313" key="3">
    <source>
        <dbReference type="EMBL" id="MBW8728329.1"/>
    </source>
</evidence>
<dbReference type="SUPFAM" id="SSF55874">
    <property type="entry name" value="ATPase domain of HSP90 chaperone/DNA topoisomerase II/histidine kinase"/>
    <property type="match status" value="1"/>
</dbReference>
<proteinExistence type="predicted"/>
<dbReference type="PANTHER" id="PTHR35526:SF3">
    <property type="entry name" value="ANTI-SIGMA-F FACTOR RSBW"/>
    <property type="match status" value="1"/>
</dbReference>
<dbReference type="GO" id="GO:0005524">
    <property type="term" value="F:ATP binding"/>
    <property type="evidence" value="ECO:0007669"/>
    <property type="project" value="UniProtKB-KW"/>
</dbReference>
<dbReference type="InterPro" id="IPR003594">
    <property type="entry name" value="HATPase_dom"/>
</dbReference>
<dbReference type="PANTHER" id="PTHR35526">
    <property type="entry name" value="ANTI-SIGMA-F FACTOR RSBW-RELATED"/>
    <property type="match status" value="1"/>
</dbReference>
<dbReference type="Gene3D" id="3.30.565.10">
    <property type="entry name" value="Histidine kinase-like ATPase, C-terminal domain"/>
    <property type="match status" value="1"/>
</dbReference>
<organism evidence="3 4">
    <name type="scientific">Inquilinus limosus</name>
    <dbReference type="NCBI Taxonomy" id="171674"/>
    <lineage>
        <taxon>Bacteria</taxon>
        <taxon>Pseudomonadati</taxon>
        <taxon>Pseudomonadota</taxon>
        <taxon>Alphaproteobacteria</taxon>
        <taxon>Rhodospirillales</taxon>
        <taxon>Rhodospirillaceae</taxon>
        <taxon>Inquilinus</taxon>
    </lineage>
</organism>
<dbReference type="AlphaFoldDB" id="A0A952FU46"/>
<feature type="domain" description="Histidine kinase/HSP90-like ATPase" evidence="2">
    <location>
        <begin position="26"/>
        <end position="151"/>
    </location>
</feature>
<keyword evidence="3" id="KW-0067">ATP-binding</keyword>
<dbReference type="Proteomes" id="UP000700706">
    <property type="component" value="Unassembled WGS sequence"/>
</dbReference>
<keyword evidence="3" id="KW-0547">Nucleotide-binding</keyword>
<keyword evidence="1" id="KW-0808">Transferase</keyword>
<evidence type="ECO:0000259" key="2">
    <source>
        <dbReference type="Pfam" id="PF13581"/>
    </source>
</evidence>
<accession>A0A952FU46</accession>
<dbReference type="InterPro" id="IPR050267">
    <property type="entry name" value="Anti-sigma-factor_SerPK"/>
</dbReference>
<keyword evidence="1" id="KW-0723">Serine/threonine-protein kinase</keyword>
<sequence>MRPNSLPLLPAQAGPAPQDLLLDLVLPSRLEALEDVRSRLDAVLGPLGLDEAVRDRIGLATHEAVANAMIHGNRRDPGRPVELRVLRDGDGLVIRVADHGAGFDPAAVANPLRPENRLRPGGRGLLLMRAMADDAGHAPGANGGTVVILRWRSGGDAPRPELEP</sequence>
<dbReference type="CDD" id="cd16936">
    <property type="entry name" value="HATPase_RsbW-like"/>
    <property type="match status" value="1"/>
</dbReference>
<name>A0A952FU46_9PROT</name>
<comment type="caution">
    <text evidence="3">The sequence shown here is derived from an EMBL/GenBank/DDBJ whole genome shotgun (WGS) entry which is preliminary data.</text>
</comment>
<dbReference type="InterPro" id="IPR036890">
    <property type="entry name" value="HATPase_C_sf"/>
</dbReference>
<reference evidence="3" key="1">
    <citation type="submission" date="2020-06" db="EMBL/GenBank/DDBJ databases">
        <title>Stable isotope informed genome-resolved metagenomics uncovers potential trophic interactions in rhizosphere soil.</title>
        <authorList>
            <person name="Starr E.P."/>
            <person name="Shi S."/>
            <person name="Blazewicz S.J."/>
            <person name="Koch B.J."/>
            <person name="Probst A.J."/>
            <person name="Hungate B.A."/>
            <person name="Pett-Ridge J."/>
            <person name="Firestone M.K."/>
            <person name="Banfield J.F."/>
        </authorList>
    </citation>
    <scope>NUCLEOTIDE SEQUENCE</scope>
    <source>
        <strain evidence="3">YM_69_17</strain>
    </source>
</reference>
<protein>
    <submittedName>
        <fullName evidence="3">ATP-binding protein</fullName>
    </submittedName>
</protein>
<evidence type="ECO:0000313" key="4">
    <source>
        <dbReference type="Proteomes" id="UP000700706"/>
    </source>
</evidence>
<keyword evidence="1" id="KW-0418">Kinase</keyword>
<dbReference type="EMBL" id="JAEKLZ010000392">
    <property type="protein sequence ID" value="MBW8728329.1"/>
    <property type="molecule type" value="Genomic_DNA"/>
</dbReference>